<comment type="function">
    <text evidence="2">Catalyzes the formation of N(4)-acetylcytidine (ac(4)C) at the wobble position of elongator tRNA(Met), using acetate and ATP as substrates. First activates an acetate ion to form acetyladenylate (Ac-AMP) and then transfers the acetyl group to tRNA to form ac(4)C34.</text>
</comment>
<dbReference type="Proteomes" id="UP000824204">
    <property type="component" value="Unassembled WGS sequence"/>
</dbReference>
<comment type="catalytic activity">
    <reaction evidence="2">
        <text>cytidine(34) in elongator tRNA(Met) + acetate + ATP = N(4)-acetylcytidine(34) in elongator tRNA(Met) + AMP + diphosphate</text>
        <dbReference type="Rhea" id="RHEA:58144"/>
        <dbReference type="Rhea" id="RHEA-COMP:10693"/>
        <dbReference type="Rhea" id="RHEA-COMP:10694"/>
        <dbReference type="ChEBI" id="CHEBI:30089"/>
        <dbReference type="ChEBI" id="CHEBI:30616"/>
        <dbReference type="ChEBI" id="CHEBI:33019"/>
        <dbReference type="ChEBI" id="CHEBI:74900"/>
        <dbReference type="ChEBI" id="CHEBI:82748"/>
        <dbReference type="ChEBI" id="CHEBI:456215"/>
    </reaction>
</comment>
<name>A0A9D1V6Y5_9FIRM</name>
<comment type="similarity">
    <text evidence="2">Belongs to the TmcAL family.</text>
</comment>
<dbReference type="GO" id="GO:0000049">
    <property type="term" value="F:tRNA binding"/>
    <property type="evidence" value="ECO:0007669"/>
    <property type="project" value="UniProtKB-KW"/>
</dbReference>
<keyword evidence="2" id="KW-0963">Cytoplasm</keyword>
<dbReference type="GO" id="GO:0006400">
    <property type="term" value="P:tRNA modification"/>
    <property type="evidence" value="ECO:0007669"/>
    <property type="project" value="UniProtKB-UniRule"/>
</dbReference>
<organism evidence="3 4">
    <name type="scientific">Candidatus Borkfalkia faecipullorum</name>
    <dbReference type="NCBI Taxonomy" id="2838510"/>
    <lineage>
        <taxon>Bacteria</taxon>
        <taxon>Bacillati</taxon>
        <taxon>Bacillota</taxon>
        <taxon>Clostridia</taxon>
        <taxon>Christensenellales</taxon>
        <taxon>Christensenellaceae</taxon>
        <taxon>Candidatus Borkfalkia</taxon>
    </lineage>
</organism>
<feature type="binding site" evidence="2">
    <location>
        <begin position="188"/>
        <end position="189"/>
    </location>
    <ligand>
        <name>ATP</name>
        <dbReference type="ChEBI" id="CHEBI:30616"/>
    </ligand>
</feature>
<gene>
    <name evidence="2" type="primary">tmcAL</name>
    <name evidence="3" type="ORF">H9741_01660</name>
</gene>
<protein>
    <recommendedName>
        <fullName evidence="2">tRNA(Met) cytidine acetate ligase</fullName>
        <ecNumber evidence="2">6.3.4.-</ecNumber>
    </recommendedName>
</protein>
<dbReference type="EC" id="6.3.4.-" evidence="2"/>
<accession>A0A9D1V6Y5</accession>
<keyword evidence="2" id="KW-0067">ATP-binding</keyword>
<proteinExistence type="inferred from homology"/>
<keyword evidence="2" id="KW-0694">RNA-binding</keyword>
<evidence type="ECO:0000313" key="4">
    <source>
        <dbReference type="Proteomes" id="UP000824204"/>
    </source>
</evidence>
<dbReference type="Pfam" id="PF05636">
    <property type="entry name" value="HIGH_NTase1"/>
    <property type="match status" value="1"/>
</dbReference>
<reference evidence="3" key="1">
    <citation type="journal article" date="2021" name="PeerJ">
        <title>Extensive microbial diversity within the chicken gut microbiome revealed by metagenomics and culture.</title>
        <authorList>
            <person name="Gilroy R."/>
            <person name="Ravi A."/>
            <person name="Getino M."/>
            <person name="Pursley I."/>
            <person name="Horton D.L."/>
            <person name="Alikhan N.F."/>
            <person name="Baker D."/>
            <person name="Gharbi K."/>
            <person name="Hall N."/>
            <person name="Watson M."/>
            <person name="Adriaenssens E.M."/>
            <person name="Foster-Nyarko E."/>
            <person name="Jarju S."/>
            <person name="Secka A."/>
            <person name="Antonio M."/>
            <person name="Oren A."/>
            <person name="Chaudhuri R.R."/>
            <person name="La Ragione R."/>
            <person name="Hildebrand F."/>
            <person name="Pallen M.J."/>
        </authorList>
    </citation>
    <scope>NUCLEOTIDE SEQUENCE</scope>
    <source>
        <strain evidence="3">811</strain>
    </source>
</reference>
<sequence length="396" mass="43335">MKICGIICEYNPLHNGHVYLLNETKKRSGCDAVVCVMSGEFTQRGEMAVLEKYTRAKHAVLAGADAVIELPVPFACAPAELFAKGAVKLLSSLPDLCVLAFGSEDGDKQAILNAAQKTAEEESGFRASLKKYLKEGLSLTKARTQALSDAGEEAAAQTIASPNNILAVEYCKALSSFGCSADILPVRRIGAGYADETLLKNLSSASAIRKAVSENKWRAVRKNVPDFVFEDLKNAVSPAVFQKLALCAALKMPPEQMKKLTDCTEGLENRIKAFAKNTPDYDELIGKVTTKRYISSRIRRILAACLLELEDDLVKRALRAPLYLKVLAVNKQRADEILPVLRTSDFPLLTRRSDLSLLGKAAAEVYAKDELASDLFHLASDLPCRESQMRLIDPRI</sequence>
<keyword evidence="1 2" id="KW-0819">tRNA processing</keyword>
<dbReference type="PANTHER" id="PTHR37825:SF1">
    <property type="entry name" value="TRNA(MET) CYTIDINE ACETATE LIGASE"/>
    <property type="match status" value="1"/>
</dbReference>
<dbReference type="SUPFAM" id="SSF52374">
    <property type="entry name" value="Nucleotidylyl transferase"/>
    <property type="match status" value="1"/>
</dbReference>
<dbReference type="InterPro" id="IPR008513">
    <property type="entry name" value="tRNA(Met)_cyd_acetate_ligase"/>
</dbReference>
<evidence type="ECO:0000313" key="3">
    <source>
        <dbReference type="EMBL" id="HIX07159.1"/>
    </source>
</evidence>
<feature type="binding site" evidence="2">
    <location>
        <position position="102"/>
    </location>
    <ligand>
        <name>ATP</name>
        <dbReference type="ChEBI" id="CHEBI:30616"/>
    </ligand>
</feature>
<keyword evidence="2" id="KW-0436">Ligase</keyword>
<dbReference type="AlphaFoldDB" id="A0A9D1V6Y5"/>
<feature type="binding site" evidence="2">
    <location>
        <position position="163"/>
    </location>
    <ligand>
        <name>ATP</name>
        <dbReference type="ChEBI" id="CHEBI:30616"/>
    </ligand>
</feature>
<feature type="binding site" evidence="2">
    <location>
        <begin position="7"/>
        <end position="20"/>
    </location>
    <ligand>
        <name>ATP</name>
        <dbReference type="ChEBI" id="CHEBI:30616"/>
    </ligand>
</feature>
<comment type="caution">
    <text evidence="3">The sequence shown here is derived from an EMBL/GenBank/DDBJ whole genome shotgun (WGS) entry which is preliminary data.</text>
</comment>
<comment type="subcellular location">
    <subcellularLocation>
        <location evidence="2">Cytoplasm</location>
    </subcellularLocation>
</comment>
<keyword evidence="2" id="KW-0547">Nucleotide-binding</keyword>
<reference evidence="3" key="2">
    <citation type="submission" date="2021-04" db="EMBL/GenBank/DDBJ databases">
        <authorList>
            <person name="Gilroy R."/>
        </authorList>
    </citation>
    <scope>NUCLEOTIDE SEQUENCE</scope>
    <source>
        <strain evidence="3">811</strain>
    </source>
</reference>
<dbReference type="GO" id="GO:0016879">
    <property type="term" value="F:ligase activity, forming carbon-nitrogen bonds"/>
    <property type="evidence" value="ECO:0007669"/>
    <property type="project" value="UniProtKB-UniRule"/>
</dbReference>
<dbReference type="PANTHER" id="PTHR37825">
    <property type="entry name" value="TRNA(MET) CYTIDINE ACETATE LIGASE"/>
    <property type="match status" value="1"/>
</dbReference>
<keyword evidence="2" id="KW-0820">tRNA-binding</keyword>
<evidence type="ECO:0000256" key="2">
    <source>
        <dbReference type="HAMAP-Rule" id="MF_01539"/>
    </source>
</evidence>
<dbReference type="Gene3D" id="3.40.50.620">
    <property type="entry name" value="HUPs"/>
    <property type="match status" value="1"/>
</dbReference>
<dbReference type="EMBL" id="DXFX01000022">
    <property type="protein sequence ID" value="HIX07159.1"/>
    <property type="molecule type" value="Genomic_DNA"/>
</dbReference>
<dbReference type="GO" id="GO:0005737">
    <property type="term" value="C:cytoplasm"/>
    <property type="evidence" value="ECO:0007669"/>
    <property type="project" value="UniProtKB-SubCell"/>
</dbReference>
<dbReference type="GO" id="GO:0005524">
    <property type="term" value="F:ATP binding"/>
    <property type="evidence" value="ECO:0007669"/>
    <property type="project" value="UniProtKB-KW"/>
</dbReference>
<dbReference type="HAMAP" id="MF_01539">
    <property type="entry name" value="TmcAL"/>
    <property type="match status" value="1"/>
</dbReference>
<dbReference type="InterPro" id="IPR014729">
    <property type="entry name" value="Rossmann-like_a/b/a_fold"/>
</dbReference>
<evidence type="ECO:0000256" key="1">
    <source>
        <dbReference type="ARBA" id="ARBA00022694"/>
    </source>
</evidence>